<dbReference type="Pfam" id="PF03886">
    <property type="entry name" value="ABC_trans_aux"/>
    <property type="match status" value="1"/>
</dbReference>
<dbReference type="PROSITE" id="PS51257">
    <property type="entry name" value="PROKAR_LIPOPROTEIN"/>
    <property type="match status" value="1"/>
</dbReference>
<gene>
    <name evidence="4" type="ORF">A9O66_24830</name>
</gene>
<dbReference type="Gene3D" id="3.40.50.10610">
    <property type="entry name" value="ABC-type transport auxiliary lipoprotein component"/>
    <property type="match status" value="1"/>
</dbReference>
<accession>A0A9Q6S6Q0</accession>
<proteinExistence type="predicted"/>
<feature type="signal peptide" evidence="2">
    <location>
        <begin position="1"/>
        <end position="26"/>
    </location>
</feature>
<evidence type="ECO:0000256" key="2">
    <source>
        <dbReference type="SAM" id="SignalP"/>
    </source>
</evidence>
<dbReference type="SUPFAM" id="SSF159594">
    <property type="entry name" value="XCC0632-like"/>
    <property type="match status" value="1"/>
</dbReference>
<protein>
    <recommendedName>
        <fullName evidence="3">ABC-type transport auxiliary lipoprotein component domain-containing protein</fullName>
    </recommendedName>
</protein>
<dbReference type="EMBL" id="CP015959">
    <property type="protein sequence ID" value="QLB65600.1"/>
    <property type="molecule type" value="Genomic_DNA"/>
</dbReference>
<organism evidence="4 5">
    <name type="scientific">Paraburkholderia caribensis</name>
    <dbReference type="NCBI Taxonomy" id="75105"/>
    <lineage>
        <taxon>Bacteria</taxon>
        <taxon>Pseudomonadati</taxon>
        <taxon>Pseudomonadota</taxon>
        <taxon>Betaproteobacteria</taxon>
        <taxon>Burkholderiales</taxon>
        <taxon>Burkholderiaceae</taxon>
        <taxon>Paraburkholderia</taxon>
    </lineage>
</organism>
<evidence type="ECO:0000259" key="3">
    <source>
        <dbReference type="Pfam" id="PF03886"/>
    </source>
</evidence>
<reference evidence="4 5" key="1">
    <citation type="journal article" date="2014" name="Genome Announc.">
        <title>Draft Genome Sequence of the Haloacid-Degrading Burkholderia caribensis Strain MBA4.</title>
        <authorList>
            <person name="Pan Y."/>
            <person name="Kong K.F."/>
            <person name="Tsang J.S."/>
        </authorList>
    </citation>
    <scope>NUCLEOTIDE SEQUENCE [LARGE SCALE GENOMIC DNA]</scope>
    <source>
        <strain evidence="4 5">852011</strain>
    </source>
</reference>
<feature type="chain" id="PRO_5040185999" description="ABC-type transport auxiliary lipoprotein component domain-containing protein" evidence="2">
    <location>
        <begin position="27"/>
        <end position="242"/>
    </location>
</feature>
<dbReference type="Proteomes" id="UP000509548">
    <property type="component" value="Chromosome 2"/>
</dbReference>
<dbReference type="InterPro" id="IPR005586">
    <property type="entry name" value="ABC_trans_aux"/>
</dbReference>
<feature type="compositionally biased region" description="Basic and acidic residues" evidence="1">
    <location>
        <begin position="232"/>
        <end position="242"/>
    </location>
</feature>
<sequence>MRHLCSWRTMVRTVSVIGLSILTACASPSTHFYTLGAVGGPTIMDSTASPSFRLDVRPVKVPPAVARSQLVVQTNATQVQVLEYERWASSLPDEIRYGLITALSQKAGGLGAKTVNHGGDVPVYRVAVDVQRFESWAGSHALIDLVWEVRTMTDDEALTCHSVVSEPVSDGYEALVGGHRRAISVVAAQVAEAMRAFAARGTESPLRPTGPSGKAGKKLLSCPHATDGVETAADRAVPRLEE</sequence>
<evidence type="ECO:0000256" key="1">
    <source>
        <dbReference type="SAM" id="MobiDB-lite"/>
    </source>
</evidence>
<feature type="region of interest" description="Disordered" evidence="1">
    <location>
        <begin position="200"/>
        <end position="242"/>
    </location>
</feature>
<feature type="domain" description="ABC-type transport auxiliary lipoprotein component" evidence="3">
    <location>
        <begin position="33"/>
        <end position="191"/>
    </location>
</feature>
<evidence type="ECO:0000313" key="4">
    <source>
        <dbReference type="EMBL" id="QLB65600.1"/>
    </source>
</evidence>
<dbReference type="AlphaFoldDB" id="A0A9Q6S6Q0"/>
<keyword evidence="2" id="KW-0732">Signal</keyword>
<name>A0A9Q6S6Q0_9BURK</name>
<evidence type="ECO:0000313" key="5">
    <source>
        <dbReference type="Proteomes" id="UP000509548"/>
    </source>
</evidence>